<organism evidence="1 2">
    <name type="scientific">Parafrankia soli</name>
    <dbReference type="NCBI Taxonomy" id="2599596"/>
    <lineage>
        <taxon>Bacteria</taxon>
        <taxon>Bacillati</taxon>
        <taxon>Actinomycetota</taxon>
        <taxon>Actinomycetes</taxon>
        <taxon>Frankiales</taxon>
        <taxon>Frankiaceae</taxon>
        <taxon>Parafrankia</taxon>
    </lineage>
</organism>
<reference evidence="2" key="1">
    <citation type="submission" date="2016-07" db="EMBL/GenBank/DDBJ databases">
        <title>Frankia sp. NRRL B-16219 Genome sequencing.</title>
        <authorList>
            <person name="Ghodhbane-Gtari F."/>
            <person name="Swanson E."/>
            <person name="Gueddou A."/>
            <person name="Louati M."/>
            <person name="Nouioui I."/>
            <person name="Hezbri K."/>
            <person name="Abebe-Akele F."/>
            <person name="Simpson S."/>
            <person name="Morris K."/>
            <person name="Thomas K."/>
            <person name="Gtari M."/>
            <person name="Tisa L.S."/>
        </authorList>
    </citation>
    <scope>NUCLEOTIDE SEQUENCE [LARGE SCALE GENOMIC DNA]</scope>
    <source>
        <strain evidence="2">NRRL B-16219</strain>
    </source>
</reference>
<dbReference type="Proteomes" id="UP000179769">
    <property type="component" value="Unassembled WGS sequence"/>
</dbReference>
<keyword evidence="2" id="KW-1185">Reference proteome</keyword>
<evidence type="ECO:0000313" key="1">
    <source>
        <dbReference type="EMBL" id="OHV41468.1"/>
    </source>
</evidence>
<accession>A0A1S1R3D5</accession>
<gene>
    <name evidence="1" type="ORF">BBK14_32150</name>
</gene>
<protein>
    <submittedName>
        <fullName evidence="1">Uncharacterized protein</fullName>
    </submittedName>
</protein>
<dbReference type="AlphaFoldDB" id="A0A1S1R3D5"/>
<comment type="caution">
    <text evidence="1">The sequence shown here is derived from an EMBL/GenBank/DDBJ whole genome shotgun (WGS) entry which is preliminary data.</text>
</comment>
<proteinExistence type="predicted"/>
<sequence length="67" mass="7262">MEGQLHPLAHCGLPCRGCRSRPCSGCWGRTPDIGIADLLTLAAMLHLDGPPSDDRRIRLLLDLLETG</sequence>
<name>A0A1S1R3D5_9ACTN</name>
<dbReference type="EMBL" id="MAXA01000053">
    <property type="protein sequence ID" value="OHV41468.1"/>
    <property type="molecule type" value="Genomic_DNA"/>
</dbReference>
<evidence type="ECO:0000313" key="2">
    <source>
        <dbReference type="Proteomes" id="UP000179769"/>
    </source>
</evidence>